<organism evidence="12 13">
    <name type="scientific">Sediminitomix flava</name>
    <dbReference type="NCBI Taxonomy" id="379075"/>
    <lineage>
        <taxon>Bacteria</taxon>
        <taxon>Pseudomonadati</taxon>
        <taxon>Bacteroidota</taxon>
        <taxon>Cytophagia</taxon>
        <taxon>Cytophagales</taxon>
        <taxon>Flammeovirgaceae</taxon>
        <taxon>Sediminitomix</taxon>
    </lineage>
</organism>
<dbReference type="NCBIfam" id="TIGR00355">
    <property type="entry name" value="purH"/>
    <property type="match status" value="1"/>
</dbReference>
<dbReference type="OrthoDB" id="9802065at2"/>
<protein>
    <recommendedName>
        <fullName evidence="10">Bifunctional purine biosynthesis protein PurH</fullName>
    </recommendedName>
    <domain>
        <recommendedName>
            <fullName evidence="10">Phosphoribosylaminoimidazolecarboxamide formyltransferase</fullName>
            <ecNumber evidence="10">2.1.2.3</ecNumber>
        </recommendedName>
        <alternativeName>
            <fullName evidence="10">AICAR transformylase</fullName>
        </alternativeName>
    </domain>
    <domain>
        <recommendedName>
            <fullName evidence="10">IMP cyclohydrolase</fullName>
            <ecNumber evidence="10">3.5.4.10</ecNumber>
        </recommendedName>
        <alternativeName>
            <fullName evidence="10">ATIC</fullName>
        </alternativeName>
        <alternativeName>
            <fullName evidence="10">IMP synthase</fullName>
        </alternativeName>
        <alternativeName>
            <fullName evidence="10">Inosinicase</fullName>
        </alternativeName>
    </domain>
</protein>
<evidence type="ECO:0000313" key="12">
    <source>
        <dbReference type="EMBL" id="PWJ34201.1"/>
    </source>
</evidence>
<comment type="similarity">
    <text evidence="3 10">Belongs to the PurH family.</text>
</comment>
<dbReference type="EMBL" id="QGDO01000011">
    <property type="protein sequence ID" value="PWJ34201.1"/>
    <property type="molecule type" value="Genomic_DNA"/>
</dbReference>
<dbReference type="FunFam" id="3.40.140.20:FF:000005">
    <property type="entry name" value="Bifunctional purine biosynthesis protein PurH"/>
    <property type="match status" value="1"/>
</dbReference>
<evidence type="ECO:0000256" key="1">
    <source>
        <dbReference type="ARBA" id="ARBA00004844"/>
    </source>
</evidence>
<dbReference type="InterPro" id="IPR002695">
    <property type="entry name" value="PurH-like"/>
</dbReference>
<evidence type="ECO:0000256" key="3">
    <source>
        <dbReference type="ARBA" id="ARBA00007667"/>
    </source>
</evidence>
<comment type="pathway">
    <text evidence="1 10">Purine metabolism; IMP biosynthesis via de novo pathway; IMP from 5-formamido-1-(5-phospho-D-ribosyl)imidazole-4-carboxamide: step 1/1.</text>
</comment>
<dbReference type="InterPro" id="IPR024051">
    <property type="entry name" value="AICAR_Tfase_dup_dom_sf"/>
</dbReference>
<evidence type="ECO:0000259" key="11">
    <source>
        <dbReference type="PROSITE" id="PS51855"/>
    </source>
</evidence>
<dbReference type="SUPFAM" id="SSF53927">
    <property type="entry name" value="Cytidine deaminase-like"/>
    <property type="match status" value="1"/>
</dbReference>
<gene>
    <name evidence="10" type="primary">purH</name>
    <name evidence="12" type="ORF">BC781_111111</name>
</gene>
<dbReference type="FunFam" id="3.40.140.20:FF:000001">
    <property type="entry name" value="Bifunctional purine biosynthesis protein PurH"/>
    <property type="match status" value="1"/>
</dbReference>
<dbReference type="PANTHER" id="PTHR11692">
    <property type="entry name" value="BIFUNCTIONAL PURINE BIOSYNTHESIS PROTEIN PURH"/>
    <property type="match status" value="1"/>
</dbReference>
<feature type="domain" description="MGS-like" evidence="11">
    <location>
        <begin position="1"/>
        <end position="146"/>
    </location>
</feature>
<dbReference type="SMART" id="SM00851">
    <property type="entry name" value="MGS"/>
    <property type="match status" value="1"/>
</dbReference>
<dbReference type="PIRSF" id="PIRSF000414">
    <property type="entry name" value="AICARFT_IMPCHas"/>
    <property type="match status" value="1"/>
</dbReference>
<comment type="catalytic activity">
    <reaction evidence="8 10">
        <text>(6R)-10-formyltetrahydrofolate + 5-amino-1-(5-phospho-beta-D-ribosyl)imidazole-4-carboxamide = 5-formamido-1-(5-phospho-D-ribosyl)imidazole-4-carboxamide + (6S)-5,6,7,8-tetrahydrofolate</text>
        <dbReference type="Rhea" id="RHEA:22192"/>
        <dbReference type="ChEBI" id="CHEBI:57453"/>
        <dbReference type="ChEBI" id="CHEBI:58467"/>
        <dbReference type="ChEBI" id="CHEBI:58475"/>
        <dbReference type="ChEBI" id="CHEBI:195366"/>
        <dbReference type="EC" id="2.1.2.3"/>
    </reaction>
</comment>
<dbReference type="AlphaFoldDB" id="A0A315ZJW3"/>
<keyword evidence="6 10" id="KW-0378">Hydrolase</keyword>
<keyword evidence="13" id="KW-1185">Reference proteome</keyword>
<dbReference type="NCBIfam" id="NF002049">
    <property type="entry name" value="PRK00881.1"/>
    <property type="match status" value="1"/>
</dbReference>
<evidence type="ECO:0000256" key="9">
    <source>
        <dbReference type="ARBA" id="ARBA00050687"/>
    </source>
</evidence>
<dbReference type="Proteomes" id="UP000245535">
    <property type="component" value="Unassembled WGS sequence"/>
</dbReference>
<keyword evidence="7 10" id="KW-0511">Multifunctional enzyme</keyword>
<dbReference type="HAMAP" id="MF_00139">
    <property type="entry name" value="PurH"/>
    <property type="match status" value="1"/>
</dbReference>
<proteinExistence type="inferred from homology"/>
<dbReference type="SUPFAM" id="SSF52335">
    <property type="entry name" value="Methylglyoxal synthase-like"/>
    <property type="match status" value="1"/>
</dbReference>
<reference evidence="12 13" key="1">
    <citation type="submission" date="2018-03" db="EMBL/GenBank/DDBJ databases">
        <title>Genomic Encyclopedia of Archaeal and Bacterial Type Strains, Phase II (KMG-II): from individual species to whole genera.</title>
        <authorList>
            <person name="Goeker M."/>
        </authorList>
    </citation>
    <scope>NUCLEOTIDE SEQUENCE [LARGE SCALE GENOMIC DNA]</scope>
    <source>
        <strain evidence="12 13">DSM 28229</strain>
    </source>
</reference>
<sequence length="512" mass="56620">MKKIESALISVFYKDRLDEIVKILDKHGVKIFSTGGTQKFIEEQGVPVTAVEDLTSYPSILGGRVKTLHPKIFGGILNRRDNETDQSQINEFEIPNIDLVIVDLYPFEETVASGAAHQDIVEKVDIGGISLIRAAAKNYKDVLIVSSREQYDEVATLLAEKECQTEMKDRLKFASKAFDISSHYDTAIFNYFNSQVEEEEQQNHYKESIRTSKTLRYGENPHQKGEFYGDLNDMFEQLHGKELSYNNLVDVDAAVALIDEFPRTEGVAFGILKHTNACGVAVADTVKDAYVTALACDNVSAFGGVLVTNEKVDAAAAEEIHKLFVEVLIAPDFDEDALEILKGKKNRILLKRKDVTLPTKQYKTLLNGVLAQDKDLKIEVEADLSVATTKAPTEAETRALLFANKICKHTKSNAIVLAVDGQLCASGVGQTSRVDALNQAIAKAKNFGFDLSKAVLASDAFFPFNDCVEIAHKEGIRAVIQPGGSVRDQDSIDFCNENDMTMVMTGVRHFKH</sequence>
<evidence type="ECO:0000256" key="10">
    <source>
        <dbReference type="HAMAP-Rule" id="MF_00139"/>
    </source>
</evidence>
<dbReference type="Gene3D" id="3.40.50.1380">
    <property type="entry name" value="Methylglyoxal synthase-like domain"/>
    <property type="match status" value="1"/>
</dbReference>
<dbReference type="CDD" id="cd01421">
    <property type="entry name" value="IMPCH"/>
    <property type="match status" value="1"/>
</dbReference>
<dbReference type="Pfam" id="PF02142">
    <property type="entry name" value="MGS"/>
    <property type="match status" value="1"/>
</dbReference>
<dbReference type="Pfam" id="PF01808">
    <property type="entry name" value="AICARFT_IMPCHas"/>
    <property type="match status" value="1"/>
</dbReference>
<accession>A0A315ZJW3</accession>
<evidence type="ECO:0000313" key="13">
    <source>
        <dbReference type="Proteomes" id="UP000245535"/>
    </source>
</evidence>
<dbReference type="InterPro" id="IPR016193">
    <property type="entry name" value="Cytidine_deaminase-like"/>
</dbReference>
<keyword evidence="5 10" id="KW-0658">Purine biosynthesis</keyword>
<dbReference type="GO" id="GO:0003937">
    <property type="term" value="F:IMP cyclohydrolase activity"/>
    <property type="evidence" value="ECO:0007669"/>
    <property type="project" value="UniProtKB-UniRule"/>
</dbReference>
<evidence type="ECO:0000256" key="6">
    <source>
        <dbReference type="ARBA" id="ARBA00022801"/>
    </source>
</evidence>
<name>A0A315ZJW3_SEDFL</name>
<evidence type="ECO:0000256" key="5">
    <source>
        <dbReference type="ARBA" id="ARBA00022755"/>
    </source>
</evidence>
<dbReference type="PROSITE" id="PS51855">
    <property type="entry name" value="MGS"/>
    <property type="match status" value="1"/>
</dbReference>
<comment type="pathway">
    <text evidence="2 10">Purine metabolism; IMP biosynthesis via de novo pathway; 5-formamido-1-(5-phospho-D-ribosyl)imidazole-4-carboxamide from 5-amino-1-(5-phospho-D-ribosyl)imidazole-4-carboxamide (10-formyl THF route): step 1/1.</text>
</comment>
<dbReference type="FunFam" id="3.40.50.1380:FF:000001">
    <property type="entry name" value="Bifunctional purine biosynthesis protein PurH"/>
    <property type="match status" value="1"/>
</dbReference>
<evidence type="ECO:0000256" key="7">
    <source>
        <dbReference type="ARBA" id="ARBA00023268"/>
    </source>
</evidence>
<evidence type="ECO:0000256" key="2">
    <source>
        <dbReference type="ARBA" id="ARBA00004954"/>
    </source>
</evidence>
<comment type="catalytic activity">
    <reaction evidence="9 10">
        <text>IMP + H2O = 5-formamido-1-(5-phospho-D-ribosyl)imidazole-4-carboxamide</text>
        <dbReference type="Rhea" id="RHEA:18445"/>
        <dbReference type="ChEBI" id="CHEBI:15377"/>
        <dbReference type="ChEBI" id="CHEBI:58053"/>
        <dbReference type="ChEBI" id="CHEBI:58467"/>
        <dbReference type="EC" id="3.5.4.10"/>
    </reaction>
</comment>
<dbReference type="RefSeq" id="WP_109623060.1">
    <property type="nucleotide sequence ID" value="NZ_QGDO01000011.1"/>
</dbReference>
<dbReference type="PANTHER" id="PTHR11692:SF0">
    <property type="entry name" value="BIFUNCTIONAL PURINE BIOSYNTHESIS PROTEIN ATIC"/>
    <property type="match status" value="1"/>
</dbReference>
<dbReference type="GO" id="GO:0005829">
    <property type="term" value="C:cytosol"/>
    <property type="evidence" value="ECO:0007669"/>
    <property type="project" value="TreeGrafter"/>
</dbReference>
<evidence type="ECO:0000256" key="8">
    <source>
        <dbReference type="ARBA" id="ARBA00050488"/>
    </source>
</evidence>
<dbReference type="EC" id="3.5.4.10" evidence="10"/>
<dbReference type="UniPathway" id="UPA00074">
    <property type="reaction ID" value="UER00133"/>
</dbReference>
<dbReference type="GO" id="GO:0006189">
    <property type="term" value="P:'de novo' IMP biosynthetic process"/>
    <property type="evidence" value="ECO:0007669"/>
    <property type="project" value="UniProtKB-UniRule"/>
</dbReference>
<keyword evidence="4 10" id="KW-0808">Transferase</keyword>
<comment type="caution">
    <text evidence="12">The sequence shown here is derived from an EMBL/GenBank/DDBJ whole genome shotgun (WGS) entry which is preliminary data.</text>
</comment>
<dbReference type="EC" id="2.1.2.3" evidence="10"/>
<dbReference type="InterPro" id="IPR011607">
    <property type="entry name" value="MGS-like_dom"/>
</dbReference>
<evidence type="ECO:0000256" key="4">
    <source>
        <dbReference type="ARBA" id="ARBA00022679"/>
    </source>
</evidence>
<dbReference type="Gene3D" id="3.40.140.20">
    <property type="match status" value="2"/>
</dbReference>
<dbReference type="GO" id="GO:0004643">
    <property type="term" value="F:phosphoribosylaminoimidazolecarboxamide formyltransferase activity"/>
    <property type="evidence" value="ECO:0007669"/>
    <property type="project" value="UniProtKB-UniRule"/>
</dbReference>
<comment type="domain">
    <text evidence="10">The IMP cyclohydrolase activity resides in the N-terminal region.</text>
</comment>
<dbReference type="SMART" id="SM00798">
    <property type="entry name" value="AICARFT_IMPCHas"/>
    <property type="match status" value="1"/>
</dbReference>
<dbReference type="InterPro" id="IPR036914">
    <property type="entry name" value="MGS-like_dom_sf"/>
</dbReference>